<accession>A0A9D5AM58</accession>
<comment type="caution">
    <text evidence="1">The sequence shown here is derived from an EMBL/GenBank/DDBJ whole genome shotgun (WGS) entry which is preliminary data.</text>
</comment>
<keyword evidence="2" id="KW-1185">Reference proteome</keyword>
<name>A0A9D5AM58_PEA</name>
<sequence length="99" mass="10898">MGLKATSPANGSYAEAMELVSKTEDGGCEVVVVIVGSRREISGRWWLKKGNPMKFFEVERGLRPRDPLSSFLFVIVTKGLSCLIKKAVAMGDFKGFRVD</sequence>
<protein>
    <submittedName>
        <fullName evidence="1">Uncharacterized protein</fullName>
    </submittedName>
</protein>
<dbReference type="Proteomes" id="UP001058974">
    <property type="component" value="Chromosome 5"/>
</dbReference>
<dbReference type="AlphaFoldDB" id="A0A9D5AM58"/>
<dbReference type="Gramene" id="Psat05G0717500-T1">
    <property type="protein sequence ID" value="KAI5412401.1"/>
    <property type="gene ID" value="KIW84_057175"/>
</dbReference>
<gene>
    <name evidence="1" type="ORF">KIW84_057175</name>
</gene>
<dbReference type="EMBL" id="JAMSHJ010000005">
    <property type="protein sequence ID" value="KAI5412401.1"/>
    <property type="molecule type" value="Genomic_DNA"/>
</dbReference>
<proteinExistence type="predicted"/>
<organism evidence="1 2">
    <name type="scientific">Pisum sativum</name>
    <name type="common">Garden pea</name>
    <name type="synonym">Lathyrus oleraceus</name>
    <dbReference type="NCBI Taxonomy" id="3888"/>
    <lineage>
        <taxon>Eukaryota</taxon>
        <taxon>Viridiplantae</taxon>
        <taxon>Streptophyta</taxon>
        <taxon>Embryophyta</taxon>
        <taxon>Tracheophyta</taxon>
        <taxon>Spermatophyta</taxon>
        <taxon>Magnoliopsida</taxon>
        <taxon>eudicotyledons</taxon>
        <taxon>Gunneridae</taxon>
        <taxon>Pentapetalae</taxon>
        <taxon>rosids</taxon>
        <taxon>fabids</taxon>
        <taxon>Fabales</taxon>
        <taxon>Fabaceae</taxon>
        <taxon>Papilionoideae</taxon>
        <taxon>50 kb inversion clade</taxon>
        <taxon>NPAAA clade</taxon>
        <taxon>Hologalegina</taxon>
        <taxon>IRL clade</taxon>
        <taxon>Fabeae</taxon>
        <taxon>Lathyrus</taxon>
    </lineage>
</organism>
<evidence type="ECO:0000313" key="2">
    <source>
        <dbReference type="Proteomes" id="UP001058974"/>
    </source>
</evidence>
<reference evidence="1 2" key="1">
    <citation type="journal article" date="2022" name="Nat. Genet.">
        <title>Improved pea reference genome and pan-genome highlight genomic features and evolutionary characteristics.</title>
        <authorList>
            <person name="Yang T."/>
            <person name="Liu R."/>
            <person name="Luo Y."/>
            <person name="Hu S."/>
            <person name="Wang D."/>
            <person name="Wang C."/>
            <person name="Pandey M.K."/>
            <person name="Ge S."/>
            <person name="Xu Q."/>
            <person name="Li N."/>
            <person name="Li G."/>
            <person name="Huang Y."/>
            <person name="Saxena R.K."/>
            <person name="Ji Y."/>
            <person name="Li M."/>
            <person name="Yan X."/>
            <person name="He Y."/>
            <person name="Liu Y."/>
            <person name="Wang X."/>
            <person name="Xiang C."/>
            <person name="Varshney R.K."/>
            <person name="Ding H."/>
            <person name="Gao S."/>
            <person name="Zong X."/>
        </authorList>
    </citation>
    <scope>NUCLEOTIDE SEQUENCE [LARGE SCALE GENOMIC DNA]</scope>
    <source>
        <strain evidence="1 2">cv. Zhongwan 6</strain>
    </source>
</reference>
<evidence type="ECO:0000313" key="1">
    <source>
        <dbReference type="EMBL" id="KAI5412401.1"/>
    </source>
</evidence>